<dbReference type="SMART" id="SM01027">
    <property type="entry name" value="Beta-Casp"/>
    <property type="match status" value="1"/>
</dbReference>
<evidence type="ECO:0000313" key="7">
    <source>
        <dbReference type="EMBL" id="KAK6166595.1"/>
    </source>
</evidence>
<gene>
    <name evidence="7" type="ORF">SNE40_023250</name>
</gene>
<evidence type="ECO:0000256" key="5">
    <source>
        <dbReference type="ARBA" id="ARBA00023242"/>
    </source>
</evidence>
<keyword evidence="8" id="KW-1185">Reference proteome</keyword>
<evidence type="ECO:0000256" key="1">
    <source>
        <dbReference type="ARBA" id="ARBA00004123"/>
    </source>
</evidence>
<dbReference type="InterPro" id="IPR027074">
    <property type="entry name" value="Integrator_9su"/>
</dbReference>
<comment type="subcellular location">
    <subcellularLocation>
        <location evidence="2">Cytoplasm</location>
    </subcellularLocation>
    <subcellularLocation>
        <location evidence="1">Nucleus</location>
    </subcellularLocation>
</comment>
<dbReference type="AlphaFoldDB" id="A0AAN8J446"/>
<dbReference type="InterPro" id="IPR036866">
    <property type="entry name" value="RibonucZ/Hydroxyglut_hydro"/>
</dbReference>
<dbReference type="Pfam" id="PF21382">
    <property type="entry name" value="IntS9_C"/>
    <property type="match status" value="1"/>
</dbReference>
<dbReference type="Pfam" id="PF16661">
    <property type="entry name" value="Lactamase_B_6"/>
    <property type="match status" value="1"/>
</dbReference>
<name>A0AAN8J446_PATCE</name>
<dbReference type="GO" id="GO:0034472">
    <property type="term" value="P:snRNA 3'-end processing"/>
    <property type="evidence" value="ECO:0007669"/>
    <property type="project" value="TreeGrafter"/>
</dbReference>
<protein>
    <recommendedName>
        <fullName evidence="6">Beta-Casp domain-containing protein</fullName>
    </recommendedName>
</protein>
<dbReference type="Gene3D" id="3.40.50.10890">
    <property type="match status" value="1"/>
</dbReference>
<evidence type="ECO:0000256" key="2">
    <source>
        <dbReference type="ARBA" id="ARBA00004496"/>
    </source>
</evidence>
<feature type="domain" description="Beta-Casp" evidence="6">
    <location>
        <begin position="309"/>
        <end position="436"/>
    </location>
</feature>
<evidence type="ECO:0000313" key="8">
    <source>
        <dbReference type="Proteomes" id="UP001347796"/>
    </source>
</evidence>
<dbReference type="Pfam" id="PF10996">
    <property type="entry name" value="Beta-Casp"/>
    <property type="match status" value="1"/>
</dbReference>
<dbReference type="InterPro" id="IPR001279">
    <property type="entry name" value="Metallo-B-lactamas"/>
</dbReference>
<reference evidence="7 8" key="1">
    <citation type="submission" date="2024-01" db="EMBL/GenBank/DDBJ databases">
        <title>The genome of the rayed Mediterranean limpet Patella caerulea (Linnaeus, 1758).</title>
        <authorList>
            <person name="Anh-Thu Weber A."/>
            <person name="Halstead-Nussloch G."/>
        </authorList>
    </citation>
    <scope>NUCLEOTIDE SEQUENCE [LARGE SCALE GENOMIC DNA]</scope>
    <source>
        <strain evidence="7">AATW-2023a</strain>
        <tissue evidence="7">Whole specimen</tissue>
    </source>
</reference>
<dbReference type="Proteomes" id="UP001347796">
    <property type="component" value="Unassembled WGS sequence"/>
</dbReference>
<dbReference type="EMBL" id="JAZGQO010000021">
    <property type="protein sequence ID" value="KAK6166595.1"/>
    <property type="molecule type" value="Genomic_DNA"/>
</dbReference>
<dbReference type="GO" id="GO:0005737">
    <property type="term" value="C:cytoplasm"/>
    <property type="evidence" value="ECO:0007669"/>
    <property type="project" value="UniProtKB-SubCell"/>
</dbReference>
<evidence type="ECO:0000256" key="3">
    <source>
        <dbReference type="ARBA" id="ARBA00006861"/>
    </source>
</evidence>
<dbReference type="InterPro" id="IPR048660">
    <property type="entry name" value="IntS9-like_C"/>
</dbReference>
<dbReference type="InterPro" id="IPR022712">
    <property type="entry name" value="Beta_Casp"/>
</dbReference>
<proteinExistence type="inferred from homology"/>
<evidence type="ECO:0000256" key="4">
    <source>
        <dbReference type="ARBA" id="ARBA00022490"/>
    </source>
</evidence>
<dbReference type="GO" id="GO:0032039">
    <property type="term" value="C:integrator complex"/>
    <property type="evidence" value="ECO:0007669"/>
    <property type="project" value="InterPro"/>
</dbReference>
<accession>A0AAN8J446</accession>
<keyword evidence="4" id="KW-0963">Cytoplasm</keyword>
<organism evidence="7 8">
    <name type="scientific">Patella caerulea</name>
    <name type="common">Rayed Mediterranean limpet</name>
    <dbReference type="NCBI Taxonomy" id="87958"/>
    <lineage>
        <taxon>Eukaryota</taxon>
        <taxon>Metazoa</taxon>
        <taxon>Spiralia</taxon>
        <taxon>Lophotrochozoa</taxon>
        <taxon>Mollusca</taxon>
        <taxon>Gastropoda</taxon>
        <taxon>Patellogastropoda</taxon>
        <taxon>Patelloidea</taxon>
        <taxon>Patellidae</taxon>
        <taxon>Patella</taxon>
    </lineage>
</organism>
<comment type="caution">
    <text evidence="7">The sequence shown here is derived from an EMBL/GenBank/DDBJ whole genome shotgun (WGS) entry which is preliminary data.</text>
</comment>
<dbReference type="PANTHER" id="PTHR46094:SF1">
    <property type="entry name" value="INTEGRATOR COMPLEX SUBUNIT 9"/>
    <property type="match status" value="1"/>
</dbReference>
<evidence type="ECO:0000259" key="6">
    <source>
        <dbReference type="SMART" id="SM01027"/>
    </source>
</evidence>
<dbReference type="Gene3D" id="3.60.15.10">
    <property type="entry name" value="Ribonuclease Z/Hydroxyacylglutathione hydrolase-like"/>
    <property type="match status" value="1"/>
</dbReference>
<keyword evidence="5" id="KW-0539">Nucleus</keyword>
<dbReference type="SUPFAM" id="SSF56281">
    <property type="entry name" value="Metallo-hydrolase/oxidoreductase"/>
    <property type="match status" value="1"/>
</dbReference>
<comment type="similarity">
    <text evidence="3">Belongs to the metallo-beta-lactamase superfamily. RNA-metabolizing metallo-beta-lactamase-like family. INTS9 subfamily.</text>
</comment>
<dbReference type="PANTHER" id="PTHR46094">
    <property type="entry name" value="INTEGRATOR COMPLEX SUBUNIT 9"/>
    <property type="match status" value="1"/>
</dbReference>
<sequence>MKLVCLSSNPSKPCFVLYFKGVTLMLDCGLDITQLQHFLPIPVVPGTQISKARSWTPGFEKKNKIGDAYQEVKECSGRLFIDGCFEMAIPELEIVDLSQIDAILISNSTCILALPYITEYTGFKGHVYTTEPALQVGRMYMEELVKYVERNPRTNIATKWKQEEVLMHLPAPLKDAVNTLKWKQCYTKHDIDSCLSKVTLIGFNQKMDIYGSVEATPVSSGYSLGSSNWVIKSTHEKVCYVSGTSTLTTHPKPMDQAPLRNSDVLILSCLTQTPLANPDTMIGEFCVNTAVTLKNGGNVLVPCYPSGVTYDLFECLSAHLEQCGLAGIPMYFLSPVSDSALAYSNIFAEWLSQSKQSKVYLPECPFPHAELQSQGRLKNFKSLHDMNLEVKTPCVVFAGHPSLRMGDVVHFVELWGKHSANTIIFTEPDFPYLEALGPFQPVAMRVCYCPIDTSLNFSQANKLIKDLRPLHLVVAESYTVPPIMASRRTDLVIDWEPSPFTYKRGQVLSLPVKRKFESVEIDSELAAKMEPVEVKAGSAITMITGSLNVRDNVYILKPLQKEVASGQKRSHDGFEVHKKSYIFGSPNIQTFVDVMTQQGISSIKVEDTGSGSIIHLPNDETLIQVDGDSTHIICEGDESIRVKIRDSLIKCLKRL</sequence>